<dbReference type="AlphaFoldDB" id="K1RG48"/>
<name>K1RG48_MAGGI</name>
<organism evidence="1">
    <name type="scientific">Magallana gigas</name>
    <name type="common">Pacific oyster</name>
    <name type="synonym">Crassostrea gigas</name>
    <dbReference type="NCBI Taxonomy" id="29159"/>
    <lineage>
        <taxon>Eukaryota</taxon>
        <taxon>Metazoa</taxon>
        <taxon>Spiralia</taxon>
        <taxon>Lophotrochozoa</taxon>
        <taxon>Mollusca</taxon>
        <taxon>Bivalvia</taxon>
        <taxon>Autobranchia</taxon>
        <taxon>Pteriomorphia</taxon>
        <taxon>Ostreida</taxon>
        <taxon>Ostreoidea</taxon>
        <taxon>Ostreidae</taxon>
        <taxon>Magallana</taxon>
    </lineage>
</organism>
<reference evidence="1" key="1">
    <citation type="journal article" date="2012" name="Nature">
        <title>The oyster genome reveals stress adaptation and complexity of shell formation.</title>
        <authorList>
            <person name="Zhang G."/>
            <person name="Fang X."/>
            <person name="Guo X."/>
            <person name="Li L."/>
            <person name="Luo R."/>
            <person name="Xu F."/>
            <person name="Yang P."/>
            <person name="Zhang L."/>
            <person name="Wang X."/>
            <person name="Qi H."/>
            <person name="Xiong Z."/>
            <person name="Que H."/>
            <person name="Xie Y."/>
            <person name="Holland P.W."/>
            <person name="Paps J."/>
            <person name="Zhu Y."/>
            <person name="Wu F."/>
            <person name="Chen Y."/>
            <person name="Wang J."/>
            <person name="Peng C."/>
            <person name="Meng J."/>
            <person name="Yang L."/>
            <person name="Liu J."/>
            <person name="Wen B."/>
            <person name="Zhang N."/>
            <person name="Huang Z."/>
            <person name="Zhu Q."/>
            <person name="Feng Y."/>
            <person name="Mount A."/>
            <person name="Hedgecock D."/>
            <person name="Xu Z."/>
            <person name="Liu Y."/>
            <person name="Domazet-Loso T."/>
            <person name="Du Y."/>
            <person name="Sun X."/>
            <person name="Zhang S."/>
            <person name="Liu B."/>
            <person name="Cheng P."/>
            <person name="Jiang X."/>
            <person name="Li J."/>
            <person name="Fan D."/>
            <person name="Wang W."/>
            <person name="Fu W."/>
            <person name="Wang T."/>
            <person name="Wang B."/>
            <person name="Zhang J."/>
            <person name="Peng Z."/>
            <person name="Li Y."/>
            <person name="Li N."/>
            <person name="Wang J."/>
            <person name="Chen M."/>
            <person name="He Y."/>
            <person name="Tan F."/>
            <person name="Song X."/>
            <person name="Zheng Q."/>
            <person name="Huang R."/>
            <person name="Yang H."/>
            <person name="Du X."/>
            <person name="Chen L."/>
            <person name="Yang M."/>
            <person name="Gaffney P.M."/>
            <person name="Wang S."/>
            <person name="Luo L."/>
            <person name="She Z."/>
            <person name="Ming Y."/>
            <person name="Huang W."/>
            <person name="Zhang S."/>
            <person name="Huang B."/>
            <person name="Zhang Y."/>
            <person name="Qu T."/>
            <person name="Ni P."/>
            <person name="Miao G."/>
            <person name="Wang J."/>
            <person name="Wang Q."/>
            <person name="Steinberg C.E."/>
            <person name="Wang H."/>
            <person name="Li N."/>
            <person name="Qian L."/>
            <person name="Zhang G."/>
            <person name="Li Y."/>
            <person name="Yang H."/>
            <person name="Liu X."/>
            <person name="Wang J."/>
            <person name="Yin Y."/>
            <person name="Wang J."/>
        </authorList>
    </citation>
    <scope>NUCLEOTIDE SEQUENCE [LARGE SCALE GENOMIC DNA]</scope>
    <source>
        <strain evidence="1">05x7-T-G4-1.051#20</strain>
    </source>
</reference>
<protein>
    <submittedName>
        <fullName evidence="1">Uncharacterized protein</fullName>
    </submittedName>
</protein>
<dbReference type="EMBL" id="JH816892">
    <property type="protein sequence ID" value="EKC42744.1"/>
    <property type="molecule type" value="Genomic_DNA"/>
</dbReference>
<proteinExistence type="predicted"/>
<gene>
    <name evidence="1" type="ORF">CGI_10021356</name>
</gene>
<dbReference type="InParanoid" id="K1RG48"/>
<dbReference type="HOGENOM" id="CLU_1205786_0_0_1"/>
<accession>K1RG48</accession>
<evidence type="ECO:0000313" key="1">
    <source>
        <dbReference type="EMBL" id="EKC42744.1"/>
    </source>
</evidence>
<sequence length="230" mass="25952">MVRKSTTFKRLVPEEMNNIVILEKYLHPKQLQKCPQKQQLQVLWKPIFFQLKHGLQKKKIILIPLAEVKSPETLPAVDNEVFDNSFKGELIENELYQSADNATDPTGNKVNTKVNMSVPSAAPSFKGELIENELYQSADNAIDSTGYTDNTKVNMSVSSAAPNCKDLTQTEQELEQDQYSYPSKCKETNLSVDGFKDEEIDKLYSNAAQKGHQKTPNFDPDSDCQYAVIV</sequence>